<comment type="subcellular location">
    <subcellularLocation>
        <location evidence="1">Nucleus</location>
    </subcellularLocation>
</comment>
<dbReference type="InterPro" id="IPR050913">
    <property type="entry name" value="AP2/ERF_ERF"/>
</dbReference>
<dbReference type="SUPFAM" id="SSF54171">
    <property type="entry name" value="DNA-binding domain"/>
    <property type="match status" value="1"/>
</dbReference>
<dbReference type="InterPro" id="IPR016177">
    <property type="entry name" value="DNA-bd_dom_sf"/>
</dbReference>
<dbReference type="SMART" id="SM00380">
    <property type="entry name" value="AP2"/>
    <property type="match status" value="1"/>
</dbReference>
<evidence type="ECO:0000313" key="10">
    <source>
        <dbReference type="Proteomes" id="UP001206925"/>
    </source>
</evidence>
<proteinExistence type="predicted"/>
<feature type="region of interest" description="Disordered" evidence="7">
    <location>
        <begin position="173"/>
        <end position="205"/>
    </location>
</feature>
<dbReference type="Pfam" id="PF00847">
    <property type="entry name" value="AP2"/>
    <property type="match status" value="1"/>
</dbReference>
<evidence type="ECO:0000259" key="8">
    <source>
        <dbReference type="PROSITE" id="PS51032"/>
    </source>
</evidence>
<dbReference type="InterPro" id="IPR036955">
    <property type="entry name" value="AP2/ERF_dom_sf"/>
</dbReference>
<organism evidence="9 10">
    <name type="scientific">Ambrosia artemisiifolia</name>
    <name type="common">Common ragweed</name>
    <dbReference type="NCBI Taxonomy" id="4212"/>
    <lineage>
        <taxon>Eukaryota</taxon>
        <taxon>Viridiplantae</taxon>
        <taxon>Streptophyta</taxon>
        <taxon>Embryophyta</taxon>
        <taxon>Tracheophyta</taxon>
        <taxon>Spermatophyta</taxon>
        <taxon>Magnoliopsida</taxon>
        <taxon>eudicotyledons</taxon>
        <taxon>Gunneridae</taxon>
        <taxon>Pentapetalae</taxon>
        <taxon>asterids</taxon>
        <taxon>campanulids</taxon>
        <taxon>Asterales</taxon>
        <taxon>Asteraceae</taxon>
        <taxon>Asteroideae</taxon>
        <taxon>Heliantheae alliance</taxon>
        <taxon>Heliantheae</taxon>
        <taxon>Ambrosia</taxon>
    </lineage>
</organism>
<evidence type="ECO:0000256" key="7">
    <source>
        <dbReference type="SAM" id="MobiDB-lite"/>
    </source>
</evidence>
<keyword evidence="3" id="KW-0805">Transcription regulation</keyword>
<evidence type="ECO:0000256" key="6">
    <source>
        <dbReference type="ARBA" id="ARBA00023242"/>
    </source>
</evidence>
<sequence>MEVDRTGSNVSVRSAVKYSEHVVTTTATTCSGHRDPNDPLTKKRIVRITVTDPYATDSSSEDEDERAVKRVKRHVSVIDFTAPSRNFSSRRSGGSKTPLKKFRGVRRRPWGRWAAEIRDPHRRKRLWLGTFDTPEEAATVYDNAAVKLKGDAAVTNFPRVAVTRTVTVDSLSQSHSESKTVSMPTSTSSSTSGSEGLLNNDGMSPTSVLRGNGELTAFDGLECADVDMFGLDIDLPFNLPDFLVSGSYCGDEFGDINIDDFLVDF</sequence>
<name>A0AAD5C021_AMBAR</name>
<evidence type="ECO:0000256" key="3">
    <source>
        <dbReference type="ARBA" id="ARBA00023015"/>
    </source>
</evidence>
<dbReference type="GO" id="GO:0003677">
    <property type="term" value="F:DNA binding"/>
    <property type="evidence" value="ECO:0007669"/>
    <property type="project" value="UniProtKB-KW"/>
</dbReference>
<keyword evidence="4" id="KW-0238">DNA-binding</keyword>
<dbReference type="CDD" id="cd00018">
    <property type="entry name" value="AP2"/>
    <property type="match status" value="1"/>
</dbReference>
<evidence type="ECO:0000256" key="4">
    <source>
        <dbReference type="ARBA" id="ARBA00023125"/>
    </source>
</evidence>
<dbReference type="PANTHER" id="PTHR31194">
    <property type="entry name" value="SHN SHINE , DNA BINDING / TRANSCRIPTION FACTOR"/>
    <property type="match status" value="1"/>
</dbReference>
<protein>
    <recommendedName>
        <fullName evidence="8">AP2/ERF domain-containing protein</fullName>
    </recommendedName>
</protein>
<evidence type="ECO:0000256" key="5">
    <source>
        <dbReference type="ARBA" id="ARBA00023163"/>
    </source>
</evidence>
<dbReference type="PROSITE" id="PS51032">
    <property type="entry name" value="AP2_ERF"/>
    <property type="match status" value="1"/>
</dbReference>
<evidence type="ECO:0000256" key="1">
    <source>
        <dbReference type="ARBA" id="ARBA00004123"/>
    </source>
</evidence>
<reference evidence="9" key="1">
    <citation type="submission" date="2022-06" db="EMBL/GenBank/DDBJ databases">
        <title>Uncovering the hologenomic basis of an extraordinary plant invasion.</title>
        <authorList>
            <person name="Bieker V.C."/>
            <person name="Martin M.D."/>
            <person name="Gilbert T."/>
            <person name="Hodgins K."/>
            <person name="Battlay P."/>
            <person name="Petersen B."/>
            <person name="Wilson J."/>
        </authorList>
    </citation>
    <scope>NUCLEOTIDE SEQUENCE</scope>
    <source>
        <strain evidence="9">AA19_3_7</strain>
        <tissue evidence="9">Leaf</tissue>
    </source>
</reference>
<gene>
    <name evidence="9" type="ORF">M8C21_020163</name>
</gene>
<keyword evidence="5" id="KW-0804">Transcription</keyword>
<dbReference type="Gene3D" id="3.30.730.10">
    <property type="entry name" value="AP2/ERF domain"/>
    <property type="match status" value="1"/>
</dbReference>
<accession>A0AAD5C021</accession>
<feature type="compositionally biased region" description="Low complexity" evidence="7">
    <location>
        <begin position="179"/>
        <end position="194"/>
    </location>
</feature>
<dbReference type="GO" id="GO:0005634">
    <property type="term" value="C:nucleus"/>
    <property type="evidence" value="ECO:0007669"/>
    <property type="project" value="UniProtKB-SubCell"/>
</dbReference>
<dbReference type="AlphaFoldDB" id="A0AAD5C021"/>
<dbReference type="PANTHER" id="PTHR31194:SF166">
    <property type="entry name" value="PATHOGENESIS-RELATED GENES TRANSCRIPTIONAL ACTIVATOR PTI6"/>
    <property type="match status" value="1"/>
</dbReference>
<comment type="caution">
    <text evidence="9">The sequence shown here is derived from an EMBL/GenBank/DDBJ whole genome shotgun (WGS) entry which is preliminary data.</text>
</comment>
<keyword evidence="6" id="KW-0539">Nucleus</keyword>
<keyword evidence="10" id="KW-1185">Reference proteome</keyword>
<dbReference type="PRINTS" id="PR00367">
    <property type="entry name" value="ETHRSPELEMNT"/>
</dbReference>
<dbReference type="PIRSF" id="PIRSF038123">
    <property type="entry name" value="PTI6"/>
    <property type="match status" value="1"/>
</dbReference>
<dbReference type="EMBL" id="JAMZMK010010112">
    <property type="protein sequence ID" value="KAI7732918.1"/>
    <property type="molecule type" value="Genomic_DNA"/>
</dbReference>
<dbReference type="Proteomes" id="UP001206925">
    <property type="component" value="Unassembled WGS sequence"/>
</dbReference>
<feature type="domain" description="AP2/ERF" evidence="8">
    <location>
        <begin position="101"/>
        <end position="158"/>
    </location>
</feature>
<keyword evidence="2" id="KW-0611">Plant defense</keyword>
<dbReference type="GO" id="GO:0006952">
    <property type="term" value="P:defense response"/>
    <property type="evidence" value="ECO:0007669"/>
    <property type="project" value="UniProtKB-KW"/>
</dbReference>
<evidence type="ECO:0000313" key="9">
    <source>
        <dbReference type="EMBL" id="KAI7732918.1"/>
    </source>
</evidence>
<evidence type="ECO:0000256" key="2">
    <source>
        <dbReference type="ARBA" id="ARBA00022821"/>
    </source>
</evidence>
<dbReference type="InterPro" id="IPR001471">
    <property type="entry name" value="AP2/ERF_dom"/>
</dbReference>
<dbReference type="GO" id="GO:0003700">
    <property type="term" value="F:DNA-binding transcription factor activity"/>
    <property type="evidence" value="ECO:0007669"/>
    <property type="project" value="InterPro"/>
</dbReference>
<dbReference type="FunFam" id="3.30.730.10:FF:000001">
    <property type="entry name" value="Ethylene-responsive transcription factor 2"/>
    <property type="match status" value="1"/>
</dbReference>